<feature type="region of interest" description="Disordered" evidence="1">
    <location>
        <begin position="1"/>
        <end position="48"/>
    </location>
</feature>
<name>E4YXQ2_OIKDI</name>
<evidence type="ECO:0000313" key="2">
    <source>
        <dbReference type="EMBL" id="CBY40235.1"/>
    </source>
</evidence>
<dbReference type="AlphaFoldDB" id="E4YXQ2"/>
<proteinExistence type="predicted"/>
<dbReference type="EMBL" id="FN655836">
    <property type="protein sequence ID" value="CBY40235.1"/>
    <property type="molecule type" value="Genomic_DNA"/>
</dbReference>
<organism evidence="2">
    <name type="scientific">Oikopleura dioica</name>
    <name type="common">Tunicate</name>
    <dbReference type="NCBI Taxonomy" id="34765"/>
    <lineage>
        <taxon>Eukaryota</taxon>
        <taxon>Metazoa</taxon>
        <taxon>Chordata</taxon>
        <taxon>Tunicata</taxon>
        <taxon>Appendicularia</taxon>
        <taxon>Copelata</taxon>
        <taxon>Oikopleuridae</taxon>
        <taxon>Oikopleura</taxon>
    </lineage>
</organism>
<accession>E4YXQ2</accession>
<dbReference type="Proteomes" id="UP000011014">
    <property type="component" value="Unassembled WGS sequence"/>
</dbReference>
<protein>
    <submittedName>
        <fullName evidence="2">Uncharacterized protein</fullName>
    </submittedName>
</protein>
<feature type="compositionally biased region" description="Basic residues" evidence="1">
    <location>
        <begin position="8"/>
        <end position="21"/>
    </location>
</feature>
<gene>
    <name evidence="2" type="ORF">GSOID_T00022215001</name>
</gene>
<sequence length="48" mass="5913">MISEFPVSRKKTKTNRRKRIKSSQINWKNKKRAKMSFSRRHSEFADWT</sequence>
<reference evidence="2" key="1">
    <citation type="journal article" date="2010" name="Science">
        <title>Plasticity of animal genome architecture unmasked by rapid evolution of a pelagic tunicate.</title>
        <authorList>
            <person name="Denoeud F."/>
            <person name="Henriet S."/>
            <person name="Mungpakdee S."/>
            <person name="Aury J.M."/>
            <person name="Da Silva C."/>
            <person name="Brinkmann H."/>
            <person name="Mikhaleva J."/>
            <person name="Olsen L.C."/>
            <person name="Jubin C."/>
            <person name="Canestro C."/>
            <person name="Bouquet J.M."/>
            <person name="Danks G."/>
            <person name="Poulain J."/>
            <person name="Campsteijn C."/>
            <person name="Adamski M."/>
            <person name="Cross I."/>
            <person name="Yadetie F."/>
            <person name="Muffato M."/>
            <person name="Louis A."/>
            <person name="Butcher S."/>
            <person name="Tsagkogeorga G."/>
            <person name="Konrad A."/>
            <person name="Singh S."/>
            <person name="Jensen M.F."/>
            <person name="Cong E.H."/>
            <person name="Eikeseth-Otteraa H."/>
            <person name="Noel B."/>
            <person name="Anthouard V."/>
            <person name="Porcel B.M."/>
            <person name="Kachouri-Lafond R."/>
            <person name="Nishino A."/>
            <person name="Ugolini M."/>
            <person name="Chourrout P."/>
            <person name="Nishida H."/>
            <person name="Aasland R."/>
            <person name="Huzurbazar S."/>
            <person name="Westhof E."/>
            <person name="Delsuc F."/>
            <person name="Lehrach H."/>
            <person name="Reinhardt R."/>
            <person name="Weissenbach J."/>
            <person name="Roy S.W."/>
            <person name="Artiguenave F."/>
            <person name="Postlethwait J.H."/>
            <person name="Manak J.R."/>
            <person name="Thompson E.M."/>
            <person name="Jaillon O."/>
            <person name="Du Pasquier L."/>
            <person name="Boudinot P."/>
            <person name="Liberles D.A."/>
            <person name="Volff J.N."/>
            <person name="Philippe H."/>
            <person name="Lenhard B."/>
            <person name="Roest Crollius H."/>
            <person name="Wincker P."/>
            <person name="Chourrout D."/>
        </authorList>
    </citation>
    <scope>NUCLEOTIDE SEQUENCE [LARGE SCALE GENOMIC DNA]</scope>
</reference>
<evidence type="ECO:0000256" key="1">
    <source>
        <dbReference type="SAM" id="MobiDB-lite"/>
    </source>
</evidence>
<feature type="compositionally biased region" description="Basic residues" evidence="1">
    <location>
        <begin position="28"/>
        <end position="39"/>
    </location>
</feature>